<feature type="transmembrane region" description="Helical" evidence="6">
    <location>
        <begin position="155"/>
        <end position="178"/>
    </location>
</feature>
<gene>
    <name evidence="7" type="ORF">MuYL_3213</name>
</gene>
<dbReference type="GO" id="GO:0016020">
    <property type="term" value="C:membrane"/>
    <property type="evidence" value="ECO:0007669"/>
    <property type="project" value="UniProtKB-SubCell"/>
</dbReference>
<feature type="transmembrane region" description="Helical" evidence="6">
    <location>
        <begin position="7"/>
        <end position="40"/>
    </location>
</feature>
<accession>A0A223NZU9</accession>
<evidence type="ECO:0000256" key="2">
    <source>
        <dbReference type="ARBA" id="ARBA00009012"/>
    </source>
</evidence>
<proteinExistence type="inferred from homology"/>
<dbReference type="PANTHER" id="PTHR13353:SF5">
    <property type="entry name" value="TRANSMEMBRANE PROTEIN 19"/>
    <property type="match status" value="1"/>
</dbReference>
<dbReference type="AlphaFoldDB" id="A0A223NZU9"/>
<keyword evidence="8" id="KW-1185">Reference proteome</keyword>
<evidence type="ECO:0000256" key="5">
    <source>
        <dbReference type="ARBA" id="ARBA00023136"/>
    </source>
</evidence>
<protein>
    <recommendedName>
        <fullName evidence="9">TIGR00297 family protein</fullName>
    </recommendedName>
</protein>
<dbReference type="KEGG" id="muc:MuYL_3213"/>
<dbReference type="Proteomes" id="UP000215002">
    <property type="component" value="Chromosome"/>
</dbReference>
<evidence type="ECO:0000256" key="3">
    <source>
        <dbReference type="ARBA" id="ARBA00022692"/>
    </source>
</evidence>
<evidence type="ECO:0000313" key="7">
    <source>
        <dbReference type="EMBL" id="ASU35098.1"/>
    </source>
</evidence>
<dbReference type="EMBL" id="CP022743">
    <property type="protein sequence ID" value="ASU35098.1"/>
    <property type="molecule type" value="Genomic_DNA"/>
</dbReference>
<evidence type="ECO:0008006" key="9">
    <source>
        <dbReference type="Google" id="ProtNLM"/>
    </source>
</evidence>
<dbReference type="Pfam" id="PF01940">
    <property type="entry name" value="DUF92"/>
    <property type="match status" value="1"/>
</dbReference>
<keyword evidence="3 6" id="KW-0812">Transmembrane</keyword>
<dbReference type="PANTHER" id="PTHR13353">
    <property type="entry name" value="TRANSMEMBRANE PROTEIN 19"/>
    <property type="match status" value="1"/>
</dbReference>
<sequence length="235" mass="24861">MIYNYLIYFFLFAGVLFSIVTRKLTIWAALLGSIMGLLVFKGGGYNGFISLGIFFILGSTATSFGLKKKQEIGAADKSTSRRTAGQVIANGGAAAILGAAAWYNPALIHLMQLMMAGSLAAATADTLSSEAGTVLGKNFYNIITLKKEERGLDGVISIEGTLTGVVGSLIIASVYSIGHDWNNELLWIVIAGTFGNIFDSILGATLESAHLIGNNLVNFLNTCIGAAVCLLLFYL</sequence>
<name>A0A223NZU9_9SPHI</name>
<keyword evidence="4 6" id="KW-1133">Transmembrane helix</keyword>
<keyword evidence="5 6" id="KW-0472">Membrane</keyword>
<organism evidence="7 8">
    <name type="scientific">Mucilaginibacter xinganensis</name>
    <dbReference type="NCBI Taxonomy" id="1234841"/>
    <lineage>
        <taxon>Bacteria</taxon>
        <taxon>Pseudomonadati</taxon>
        <taxon>Bacteroidota</taxon>
        <taxon>Sphingobacteriia</taxon>
        <taxon>Sphingobacteriales</taxon>
        <taxon>Sphingobacteriaceae</taxon>
        <taxon>Mucilaginibacter</taxon>
    </lineage>
</organism>
<dbReference type="RefSeq" id="WP_094571346.1">
    <property type="nucleotide sequence ID" value="NZ_CP022743.1"/>
</dbReference>
<evidence type="ECO:0000313" key="8">
    <source>
        <dbReference type="Proteomes" id="UP000215002"/>
    </source>
</evidence>
<feature type="transmembrane region" description="Helical" evidence="6">
    <location>
        <begin position="46"/>
        <end position="66"/>
    </location>
</feature>
<feature type="transmembrane region" description="Helical" evidence="6">
    <location>
        <begin position="216"/>
        <end position="234"/>
    </location>
</feature>
<feature type="transmembrane region" description="Helical" evidence="6">
    <location>
        <begin position="87"/>
        <end position="105"/>
    </location>
</feature>
<comment type="subcellular location">
    <subcellularLocation>
        <location evidence="1">Membrane</location>
        <topology evidence="1">Multi-pass membrane protein</topology>
    </subcellularLocation>
</comment>
<dbReference type="InterPro" id="IPR002794">
    <property type="entry name" value="DUF92_TMEM19"/>
</dbReference>
<evidence type="ECO:0000256" key="1">
    <source>
        <dbReference type="ARBA" id="ARBA00004141"/>
    </source>
</evidence>
<dbReference type="OrthoDB" id="9770047at2"/>
<evidence type="ECO:0000256" key="6">
    <source>
        <dbReference type="SAM" id="Phobius"/>
    </source>
</evidence>
<comment type="similarity">
    <text evidence="2">Belongs to the TMEM19 family.</text>
</comment>
<reference evidence="7 8" key="1">
    <citation type="submission" date="2017-08" db="EMBL/GenBank/DDBJ databases">
        <title>Complete genome sequence of Mucilaginibacter sp. strain BJC16-A31.</title>
        <authorList>
            <consortium name="Henan University of Science and Technology"/>
            <person name="You X."/>
        </authorList>
    </citation>
    <scope>NUCLEOTIDE SEQUENCE [LARGE SCALE GENOMIC DNA]</scope>
    <source>
        <strain evidence="7 8">BJC16-A31</strain>
    </source>
</reference>
<feature type="transmembrane region" description="Helical" evidence="6">
    <location>
        <begin position="185"/>
        <end position="204"/>
    </location>
</feature>
<evidence type="ECO:0000256" key="4">
    <source>
        <dbReference type="ARBA" id="ARBA00022989"/>
    </source>
</evidence>